<keyword evidence="3" id="KW-1185">Reference proteome</keyword>
<proteinExistence type="predicted"/>
<gene>
    <name evidence="2" type="ORF">PVAP13_9KG653301</name>
</gene>
<feature type="compositionally biased region" description="Pro residues" evidence="1">
    <location>
        <begin position="112"/>
        <end position="121"/>
    </location>
</feature>
<dbReference type="AlphaFoldDB" id="A0A8T0P009"/>
<accession>A0A8T0P009</accession>
<organism evidence="2 3">
    <name type="scientific">Panicum virgatum</name>
    <name type="common">Blackwell switchgrass</name>
    <dbReference type="NCBI Taxonomy" id="38727"/>
    <lineage>
        <taxon>Eukaryota</taxon>
        <taxon>Viridiplantae</taxon>
        <taxon>Streptophyta</taxon>
        <taxon>Embryophyta</taxon>
        <taxon>Tracheophyta</taxon>
        <taxon>Spermatophyta</taxon>
        <taxon>Magnoliopsida</taxon>
        <taxon>Liliopsida</taxon>
        <taxon>Poales</taxon>
        <taxon>Poaceae</taxon>
        <taxon>PACMAD clade</taxon>
        <taxon>Panicoideae</taxon>
        <taxon>Panicodae</taxon>
        <taxon>Paniceae</taxon>
        <taxon>Panicinae</taxon>
        <taxon>Panicum</taxon>
        <taxon>Panicum sect. Hiantes</taxon>
    </lineage>
</organism>
<reference evidence="2" key="1">
    <citation type="submission" date="2020-05" db="EMBL/GenBank/DDBJ databases">
        <title>WGS assembly of Panicum virgatum.</title>
        <authorList>
            <person name="Lovell J.T."/>
            <person name="Jenkins J."/>
            <person name="Shu S."/>
            <person name="Juenger T.E."/>
            <person name="Schmutz J."/>
        </authorList>
    </citation>
    <scope>NUCLEOTIDE SEQUENCE</scope>
    <source>
        <strain evidence="2">AP13</strain>
    </source>
</reference>
<evidence type="ECO:0000313" key="3">
    <source>
        <dbReference type="Proteomes" id="UP000823388"/>
    </source>
</evidence>
<feature type="compositionally biased region" description="Basic and acidic residues" evidence="1">
    <location>
        <begin position="168"/>
        <end position="196"/>
    </location>
</feature>
<dbReference type="Proteomes" id="UP000823388">
    <property type="component" value="Chromosome 9K"/>
</dbReference>
<feature type="region of interest" description="Disordered" evidence="1">
    <location>
        <begin position="105"/>
        <end position="141"/>
    </location>
</feature>
<comment type="caution">
    <text evidence="2">The sequence shown here is derived from an EMBL/GenBank/DDBJ whole genome shotgun (WGS) entry which is preliminary data.</text>
</comment>
<name>A0A8T0P009_PANVG</name>
<protein>
    <submittedName>
        <fullName evidence="2">Uncharacterized protein</fullName>
    </submittedName>
</protein>
<dbReference type="EMBL" id="CM029053">
    <property type="protein sequence ID" value="KAG2554318.1"/>
    <property type="molecule type" value="Genomic_DNA"/>
</dbReference>
<evidence type="ECO:0000256" key="1">
    <source>
        <dbReference type="SAM" id="MobiDB-lite"/>
    </source>
</evidence>
<evidence type="ECO:0000313" key="2">
    <source>
        <dbReference type="EMBL" id="KAG2554318.1"/>
    </source>
</evidence>
<sequence length="244" mass="26325">MIVACHSSEADVSPCDYDICKLSSRGRRPASQYQARSHNNTYINIRALALPTRRLPRSADCSICPLHEASSPSRPAFIRRTLQLAARSICTVGLRLACGQFGTPRSGADCRAPPPPPPPPVNLQTAPNAAGNPRAEGEPARVRIPHPSSMEVASHPPSGSPSWLLARLDGRRRQGRPVRLDGRRRQGRPVRLDGRRGQGGRSSGGTFWCLSEGTKSSGYEFLSAVFPSLFLVGDASWTGAIGRK</sequence>
<feature type="region of interest" description="Disordered" evidence="1">
    <location>
        <begin position="168"/>
        <end position="203"/>
    </location>
</feature>
<dbReference type="EMBL" id="CM029053">
    <property type="protein sequence ID" value="KAG2554317.1"/>
    <property type="molecule type" value="Genomic_DNA"/>
</dbReference>